<dbReference type="EMBL" id="JBHSDH010000013">
    <property type="protein sequence ID" value="MFC4292817.1"/>
    <property type="molecule type" value="Genomic_DNA"/>
</dbReference>
<dbReference type="PROSITE" id="PS51257">
    <property type="entry name" value="PROKAR_LIPOPROTEIN"/>
    <property type="match status" value="1"/>
</dbReference>
<dbReference type="PANTHER" id="PTHR33376">
    <property type="match status" value="1"/>
</dbReference>
<name>A0ABV8RH99_9SPHN</name>
<organism evidence="2 3">
    <name type="scientific">Sphingorhabdus arenilitoris</name>
    <dbReference type="NCBI Taxonomy" id="1490041"/>
    <lineage>
        <taxon>Bacteria</taxon>
        <taxon>Pseudomonadati</taxon>
        <taxon>Pseudomonadota</taxon>
        <taxon>Alphaproteobacteria</taxon>
        <taxon>Sphingomonadales</taxon>
        <taxon>Sphingomonadaceae</taxon>
        <taxon>Sphingorhabdus</taxon>
    </lineage>
</organism>
<dbReference type="RefSeq" id="WP_381423818.1">
    <property type="nucleotide sequence ID" value="NZ_JBHSDH010000013.1"/>
</dbReference>
<dbReference type="PIRSF" id="PIRSF006470">
    <property type="entry name" value="DctB"/>
    <property type="match status" value="1"/>
</dbReference>
<evidence type="ECO:0000256" key="1">
    <source>
        <dbReference type="ARBA" id="ARBA00022729"/>
    </source>
</evidence>
<dbReference type="NCBIfam" id="NF037995">
    <property type="entry name" value="TRAP_S1"/>
    <property type="match status" value="1"/>
</dbReference>
<evidence type="ECO:0000313" key="3">
    <source>
        <dbReference type="Proteomes" id="UP001595887"/>
    </source>
</evidence>
<proteinExistence type="predicted"/>
<dbReference type="Gene3D" id="3.40.190.170">
    <property type="entry name" value="Bacterial extracellular solute-binding protein, family 7"/>
    <property type="match status" value="1"/>
</dbReference>
<keyword evidence="1" id="KW-0732">Signal</keyword>
<dbReference type="CDD" id="cd13671">
    <property type="entry name" value="PBP2_TRAP_SBP_like_3"/>
    <property type="match status" value="1"/>
</dbReference>
<dbReference type="PANTHER" id="PTHR33376:SF2">
    <property type="entry name" value="DICARBOXYLATE-BINDING PERIPLASMIC PROTEIN"/>
    <property type="match status" value="1"/>
</dbReference>
<reference evidence="3" key="1">
    <citation type="journal article" date="2019" name="Int. J. Syst. Evol. Microbiol.">
        <title>The Global Catalogue of Microorganisms (GCM) 10K type strain sequencing project: providing services to taxonomists for standard genome sequencing and annotation.</title>
        <authorList>
            <consortium name="The Broad Institute Genomics Platform"/>
            <consortium name="The Broad Institute Genome Sequencing Center for Infectious Disease"/>
            <person name="Wu L."/>
            <person name="Ma J."/>
        </authorList>
    </citation>
    <scope>NUCLEOTIDE SEQUENCE [LARGE SCALE GENOMIC DNA]</scope>
    <source>
        <strain evidence="3">CECT 8531</strain>
    </source>
</reference>
<accession>A0ABV8RH99</accession>
<dbReference type="Proteomes" id="UP001595887">
    <property type="component" value="Unassembled WGS sequence"/>
</dbReference>
<dbReference type="NCBIfam" id="TIGR00787">
    <property type="entry name" value="dctP"/>
    <property type="match status" value="1"/>
</dbReference>
<dbReference type="InterPro" id="IPR004682">
    <property type="entry name" value="TRAP_DctP"/>
</dbReference>
<evidence type="ECO:0000313" key="2">
    <source>
        <dbReference type="EMBL" id="MFC4292817.1"/>
    </source>
</evidence>
<dbReference type="InterPro" id="IPR038404">
    <property type="entry name" value="TRAP_DctP_sf"/>
</dbReference>
<keyword evidence="3" id="KW-1185">Reference proteome</keyword>
<dbReference type="InterPro" id="IPR018389">
    <property type="entry name" value="DctP_fam"/>
</dbReference>
<sequence length="341" mass="37275">MKRDDDTFMSEKQLQLGRRLFLAGGAAMLASCKMQLSNLLTSADTHVSDYPTVQAVARFGELLKAKTGGKLGVKLYPGGQLGNERDTLEITTFGGLDLNRVNLAPLNSIEPLTIVAALPFLFRSTQHMRSAMDGPIGDEILASLEKHGLIGLCFYDSGARSFYNIRGPIKTPEDMKGLKLRVPSSDLYVAMIKSLGADATPMPLDEVYQALAQGVIDGAENNWPSFESGRHYEVARYFSLTNHLLAPEVFVMSKISWDKLSSAEQVAVRSAARESVPYMRGLWDAQVEKSRKAVLASGVAVNEVDTEAFTRAMTGVWDSFITTSRQRELVDQILAMGKAGS</sequence>
<comment type="caution">
    <text evidence="2">The sequence shown here is derived from an EMBL/GenBank/DDBJ whole genome shotgun (WGS) entry which is preliminary data.</text>
</comment>
<gene>
    <name evidence="2" type="ORF">ACFOWX_10375</name>
</gene>
<protein>
    <submittedName>
        <fullName evidence="2">TRAP transporter substrate-binding protein</fullName>
    </submittedName>
</protein>
<dbReference type="Pfam" id="PF03480">
    <property type="entry name" value="DctP"/>
    <property type="match status" value="1"/>
</dbReference>